<evidence type="ECO:0000313" key="4">
    <source>
        <dbReference type="Proteomes" id="UP000295718"/>
    </source>
</evidence>
<name>A0A4R1QTR5_9FIRM</name>
<feature type="transmembrane region" description="Helical" evidence="1">
    <location>
        <begin position="44"/>
        <end position="62"/>
    </location>
</feature>
<feature type="domain" description="Prepilin type IV endopeptidase peptidase" evidence="2">
    <location>
        <begin position="3"/>
        <end position="103"/>
    </location>
</feature>
<feature type="transmembrane region" description="Helical" evidence="1">
    <location>
        <begin position="90"/>
        <end position="108"/>
    </location>
</feature>
<dbReference type="EMBL" id="SLUO01000021">
    <property type="protein sequence ID" value="TCL54284.1"/>
    <property type="molecule type" value="Genomic_DNA"/>
</dbReference>
<gene>
    <name evidence="3" type="ORF">EDD76_12154</name>
</gene>
<reference evidence="3 4" key="1">
    <citation type="submission" date="2019-03" db="EMBL/GenBank/DDBJ databases">
        <title>Genomic Encyclopedia of Type Strains, Phase IV (KMG-IV): sequencing the most valuable type-strain genomes for metagenomic binning, comparative biology and taxonomic classification.</title>
        <authorList>
            <person name="Goeker M."/>
        </authorList>
    </citation>
    <scope>NUCLEOTIDE SEQUENCE [LARGE SCALE GENOMIC DNA]</scope>
    <source>
        <strain evidence="3 4">DSM 100556</strain>
    </source>
</reference>
<dbReference type="Gene3D" id="1.20.120.1220">
    <property type="match status" value="1"/>
</dbReference>
<proteinExistence type="predicted"/>
<keyword evidence="3" id="KW-0808">Transferase</keyword>
<keyword evidence="1" id="KW-0472">Membrane</keyword>
<dbReference type="GO" id="GO:0032259">
    <property type="term" value="P:methylation"/>
    <property type="evidence" value="ECO:0007669"/>
    <property type="project" value="UniProtKB-KW"/>
</dbReference>
<evidence type="ECO:0000256" key="1">
    <source>
        <dbReference type="SAM" id="Phobius"/>
    </source>
</evidence>
<comment type="caution">
    <text evidence="3">The sequence shown here is derived from an EMBL/GenBank/DDBJ whole genome shotgun (WGS) entry which is preliminary data.</text>
</comment>
<protein>
    <submittedName>
        <fullName evidence="3">Leader peptidase (Prepilin peptidase)/N-methyltransferase</fullName>
    </submittedName>
</protein>
<keyword evidence="3" id="KW-0489">Methyltransferase</keyword>
<keyword evidence="1" id="KW-1133">Transmembrane helix</keyword>
<dbReference type="STRING" id="1469948.GCA_000732725_02970"/>
<dbReference type="Pfam" id="PF01478">
    <property type="entry name" value="Peptidase_A24"/>
    <property type="match status" value="1"/>
</dbReference>
<accession>A0A4R1QTR5</accession>
<feature type="transmembrane region" description="Helical" evidence="1">
    <location>
        <begin position="21"/>
        <end position="38"/>
    </location>
</feature>
<dbReference type="GO" id="GO:0008168">
    <property type="term" value="F:methyltransferase activity"/>
    <property type="evidence" value="ECO:0007669"/>
    <property type="project" value="UniProtKB-KW"/>
</dbReference>
<keyword evidence="1" id="KW-0812">Transmembrane</keyword>
<dbReference type="GO" id="GO:0004190">
    <property type="term" value="F:aspartic-type endopeptidase activity"/>
    <property type="evidence" value="ECO:0007669"/>
    <property type="project" value="InterPro"/>
</dbReference>
<organism evidence="3 4">
    <name type="scientific">Kineothrix alysoides</name>
    <dbReference type="NCBI Taxonomy" id="1469948"/>
    <lineage>
        <taxon>Bacteria</taxon>
        <taxon>Bacillati</taxon>
        <taxon>Bacillota</taxon>
        <taxon>Clostridia</taxon>
        <taxon>Lachnospirales</taxon>
        <taxon>Lachnospiraceae</taxon>
        <taxon>Kineothrix</taxon>
    </lineage>
</organism>
<feature type="transmembrane region" description="Helical" evidence="1">
    <location>
        <begin position="67"/>
        <end position="84"/>
    </location>
</feature>
<keyword evidence="4" id="KW-1185">Reference proteome</keyword>
<evidence type="ECO:0000259" key="2">
    <source>
        <dbReference type="Pfam" id="PF01478"/>
    </source>
</evidence>
<dbReference type="Proteomes" id="UP000295718">
    <property type="component" value="Unassembled WGS sequence"/>
</dbReference>
<dbReference type="AlphaFoldDB" id="A0A4R1QTR5"/>
<dbReference type="GO" id="GO:0016020">
    <property type="term" value="C:membrane"/>
    <property type="evidence" value="ECO:0007669"/>
    <property type="project" value="InterPro"/>
</dbReference>
<sequence>MAAAFIMMCCIFDIRKKEIPVLLMAAFGLLSLIAAAVIQKPELYSFLYSLIPGAAMLGLSLCTRESIGYGDGVVVLVLGVFLGFGECAFAVLAGLFLLAIVGLVLLMFKKVRGKSRMPFMPFLAAGLGVVFFV</sequence>
<dbReference type="InterPro" id="IPR000045">
    <property type="entry name" value="Prepilin_IV_endopep_pep"/>
</dbReference>
<evidence type="ECO:0000313" key="3">
    <source>
        <dbReference type="EMBL" id="TCL54284.1"/>
    </source>
</evidence>